<feature type="transmembrane region" description="Helical" evidence="2">
    <location>
        <begin position="30"/>
        <end position="48"/>
    </location>
</feature>
<protein>
    <recommendedName>
        <fullName evidence="5">DUF4229 domain-containing protein</fullName>
    </recommendedName>
</protein>
<name>A0A7W8QMM7_9ACTN</name>
<feature type="compositionally biased region" description="Basic and acidic residues" evidence="1">
    <location>
        <begin position="70"/>
        <end position="84"/>
    </location>
</feature>
<dbReference type="InterPro" id="IPR025323">
    <property type="entry name" value="DUF4229"/>
</dbReference>
<reference evidence="3 4" key="1">
    <citation type="submission" date="2020-08" db="EMBL/GenBank/DDBJ databases">
        <title>Sequencing the genomes of 1000 actinobacteria strains.</title>
        <authorList>
            <person name="Klenk H.-P."/>
        </authorList>
    </citation>
    <scope>NUCLEOTIDE SEQUENCE [LARGE SCALE GENOMIC DNA]</scope>
    <source>
        <strain evidence="3 4">DSM 44551</strain>
    </source>
</reference>
<dbReference type="RefSeq" id="WP_184392608.1">
    <property type="nucleotide sequence ID" value="NZ_BAAAJD010000067.1"/>
</dbReference>
<keyword evidence="2" id="KW-0472">Membrane</keyword>
<organism evidence="3 4">
    <name type="scientific">Nocardiopsis composta</name>
    <dbReference type="NCBI Taxonomy" id="157465"/>
    <lineage>
        <taxon>Bacteria</taxon>
        <taxon>Bacillati</taxon>
        <taxon>Actinomycetota</taxon>
        <taxon>Actinomycetes</taxon>
        <taxon>Streptosporangiales</taxon>
        <taxon>Nocardiopsidaceae</taxon>
        <taxon>Nocardiopsis</taxon>
    </lineage>
</organism>
<dbReference type="AlphaFoldDB" id="A0A7W8QMM7"/>
<feature type="region of interest" description="Disordered" evidence="1">
    <location>
        <begin position="70"/>
        <end position="141"/>
    </location>
</feature>
<comment type="caution">
    <text evidence="3">The sequence shown here is derived from an EMBL/GenBank/DDBJ whole genome shotgun (WGS) entry which is preliminary data.</text>
</comment>
<evidence type="ECO:0000256" key="2">
    <source>
        <dbReference type="SAM" id="Phobius"/>
    </source>
</evidence>
<accession>A0A7W8QMM7</accession>
<dbReference type="Proteomes" id="UP000572635">
    <property type="component" value="Unassembled WGS sequence"/>
</dbReference>
<evidence type="ECO:0000313" key="3">
    <source>
        <dbReference type="EMBL" id="MBB5433130.1"/>
    </source>
</evidence>
<evidence type="ECO:0000256" key="1">
    <source>
        <dbReference type="SAM" id="MobiDB-lite"/>
    </source>
</evidence>
<dbReference type="Pfam" id="PF14012">
    <property type="entry name" value="DUF4229"/>
    <property type="match status" value="1"/>
</dbReference>
<evidence type="ECO:0008006" key="5">
    <source>
        <dbReference type="Google" id="ProtNLM"/>
    </source>
</evidence>
<keyword evidence="2" id="KW-0812">Transmembrane</keyword>
<proteinExistence type="predicted"/>
<evidence type="ECO:0000313" key="4">
    <source>
        <dbReference type="Proteomes" id="UP000572635"/>
    </source>
</evidence>
<keyword evidence="4" id="KW-1185">Reference proteome</keyword>
<keyword evidence="2" id="KW-1133">Transmembrane helix</keyword>
<gene>
    <name evidence="3" type="ORF">HDA36_003214</name>
</gene>
<sequence length="141" mass="14787">MRSVLAYTSARLLLFAVAFGVLYLLGARGFLAIVLAFLISGLVSYVLLSKQRDAMSVHVADGLERMRGMGRRLESGASHEDDAQRPGAAPVAPTPLKDLDTEVAAEGDGSAENARQDAEEAPAEQADRPSAGSGVTASTRD</sequence>
<dbReference type="EMBL" id="JACHDB010000001">
    <property type="protein sequence ID" value="MBB5433130.1"/>
    <property type="molecule type" value="Genomic_DNA"/>
</dbReference>